<evidence type="ECO:0000313" key="1">
    <source>
        <dbReference type="EnsemblMetazoa" id="CJA07538.1"/>
    </source>
</evidence>
<proteinExistence type="predicted"/>
<reference evidence="2" key="1">
    <citation type="submission" date="2010-08" db="EMBL/GenBank/DDBJ databases">
        <authorList>
            <consortium name="Caenorhabditis japonica Sequencing Consortium"/>
            <person name="Wilson R.K."/>
        </authorList>
    </citation>
    <scope>NUCLEOTIDE SEQUENCE [LARGE SCALE GENOMIC DNA]</scope>
    <source>
        <strain evidence="2">DF5081</strain>
    </source>
</reference>
<dbReference type="Proteomes" id="UP000005237">
    <property type="component" value="Unassembled WGS sequence"/>
</dbReference>
<reference evidence="1" key="2">
    <citation type="submission" date="2022-06" db="UniProtKB">
        <authorList>
            <consortium name="EnsemblMetazoa"/>
        </authorList>
    </citation>
    <scope>IDENTIFICATION</scope>
    <source>
        <strain evidence="1">DF5081</strain>
    </source>
</reference>
<evidence type="ECO:0000313" key="2">
    <source>
        <dbReference type="Proteomes" id="UP000005237"/>
    </source>
</evidence>
<sequence length="280" mass="31022">MIHDDYNPYTAVQRSPSQWFVFVPAFEPLNNTTTLTLSNDAVNLNSVPPSAESVHSFQSRYVVPEVIAYGSSSEVDTRSAGNPYSHHPNFTTPSQYFGHLDNVQKSSSGRLLEAGDVLTIMDIQNLKDPFSGKDEGGYEPAVSINPPNDVTVNKNALTSESMTDLQNLYVSFPIKGSPAPARMPTTTANDTVNKKLLSPESMYELAQHDANFESKDNANLLVIREFSPQSLADLREVRNFSAYTDFERSSKDVSTCLGISPTPYEKQMFERTENWAYGGL</sequence>
<organism evidence="1 2">
    <name type="scientific">Caenorhabditis japonica</name>
    <dbReference type="NCBI Taxonomy" id="281687"/>
    <lineage>
        <taxon>Eukaryota</taxon>
        <taxon>Metazoa</taxon>
        <taxon>Ecdysozoa</taxon>
        <taxon>Nematoda</taxon>
        <taxon>Chromadorea</taxon>
        <taxon>Rhabditida</taxon>
        <taxon>Rhabditina</taxon>
        <taxon>Rhabditomorpha</taxon>
        <taxon>Rhabditoidea</taxon>
        <taxon>Rhabditidae</taxon>
        <taxon>Peloderinae</taxon>
        <taxon>Caenorhabditis</taxon>
    </lineage>
</organism>
<accession>A0A8R1DPW5</accession>
<keyword evidence="2" id="KW-1185">Reference proteome</keyword>
<dbReference type="EnsemblMetazoa" id="CJA07538.1">
    <property type="protein sequence ID" value="CJA07538.1"/>
    <property type="gene ID" value="WBGene00126742"/>
</dbReference>
<name>A0A8R1DPW5_CAEJA</name>
<dbReference type="AlphaFoldDB" id="A0A8R1DPW5"/>
<protein>
    <submittedName>
        <fullName evidence="1">Uncharacterized protein</fullName>
    </submittedName>
</protein>
<dbReference type="OMA" id="NPYSHHP"/>